<protein>
    <submittedName>
        <fullName evidence="4">Cysteine hydrolase</fullName>
    </submittedName>
</protein>
<proteinExistence type="inferred from homology"/>
<dbReference type="Pfam" id="PF00857">
    <property type="entry name" value="Isochorismatase"/>
    <property type="match status" value="1"/>
</dbReference>
<dbReference type="PANTHER" id="PTHR43540:SF1">
    <property type="entry name" value="ISOCHORISMATASE HYDROLASE"/>
    <property type="match status" value="1"/>
</dbReference>
<evidence type="ECO:0000259" key="3">
    <source>
        <dbReference type="Pfam" id="PF00857"/>
    </source>
</evidence>
<reference evidence="4 5" key="1">
    <citation type="submission" date="2019-03" db="EMBL/GenBank/DDBJ databases">
        <title>Bacillus niacini sp. nov. a Nicotinate-Metabolizing Mesophile Isolated from Soil.</title>
        <authorList>
            <person name="Zhang G."/>
        </authorList>
    </citation>
    <scope>NUCLEOTIDE SEQUENCE [LARGE SCALE GENOMIC DNA]</scope>
    <source>
        <strain evidence="4 5">WN066</strain>
    </source>
</reference>
<comment type="caution">
    <text evidence="4">The sequence shown here is derived from an EMBL/GenBank/DDBJ whole genome shotgun (WGS) entry which is preliminary data.</text>
</comment>
<dbReference type="EMBL" id="SMYO01000008">
    <property type="protein sequence ID" value="TDK59836.1"/>
    <property type="molecule type" value="Genomic_DNA"/>
</dbReference>
<dbReference type="Proteomes" id="UP000295132">
    <property type="component" value="Unassembled WGS sequence"/>
</dbReference>
<sequence>MLIEKGVYKLDKTALILVDIQNDYFPGGKMPLHETEKAAKNARTILDYFRENNLPLFHIQHIFKDTQAPFFAPDTEGAQIHQSVTPLESETVIQKHFPNSFLHTSLEAELKNLGIEHVIIVGMMSHMCIDATSRAAVDLGFSCTVLEDACTCPDLTFNNKTIKAVDVHAAFMAALGSLYATIKTTDDFLVKTTN</sequence>
<dbReference type="GO" id="GO:0016787">
    <property type="term" value="F:hydrolase activity"/>
    <property type="evidence" value="ECO:0007669"/>
    <property type="project" value="UniProtKB-KW"/>
</dbReference>
<dbReference type="InterPro" id="IPR050272">
    <property type="entry name" value="Isochorismatase-like_hydrls"/>
</dbReference>
<dbReference type="CDD" id="cd01014">
    <property type="entry name" value="nicotinamidase_related"/>
    <property type="match status" value="1"/>
</dbReference>
<name>A0A4V3ATG2_9BACI</name>
<evidence type="ECO:0000256" key="2">
    <source>
        <dbReference type="ARBA" id="ARBA00022801"/>
    </source>
</evidence>
<dbReference type="PANTHER" id="PTHR43540">
    <property type="entry name" value="PEROXYUREIDOACRYLATE/UREIDOACRYLATE AMIDOHYDROLASE-RELATED"/>
    <property type="match status" value="1"/>
</dbReference>
<accession>A0A4V3ATG2</accession>
<dbReference type="AlphaFoldDB" id="A0A4V3ATG2"/>
<comment type="similarity">
    <text evidence="1">Belongs to the isochorismatase family.</text>
</comment>
<keyword evidence="2 4" id="KW-0378">Hydrolase</keyword>
<evidence type="ECO:0000256" key="1">
    <source>
        <dbReference type="ARBA" id="ARBA00006336"/>
    </source>
</evidence>
<dbReference type="InterPro" id="IPR036380">
    <property type="entry name" value="Isochorismatase-like_sf"/>
</dbReference>
<gene>
    <name evidence="4" type="ORF">E2K98_18095</name>
</gene>
<feature type="domain" description="Isochorismatase-like" evidence="3">
    <location>
        <begin position="13"/>
        <end position="165"/>
    </location>
</feature>
<organism evidence="4 5">
    <name type="scientific">Bacillus salipaludis</name>
    <dbReference type="NCBI Taxonomy" id="2547811"/>
    <lineage>
        <taxon>Bacteria</taxon>
        <taxon>Bacillati</taxon>
        <taxon>Bacillota</taxon>
        <taxon>Bacilli</taxon>
        <taxon>Bacillales</taxon>
        <taxon>Bacillaceae</taxon>
        <taxon>Bacillus</taxon>
    </lineage>
</organism>
<evidence type="ECO:0000313" key="5">
    <source>
        <dbReference type="Proteomes" id="UP000295132"/>
    </source>
</evidence>
<dbReference type="Gene3D" id="3.40.50.850">
    <property type="entry name" value="Isochorismatase-like"/>
    <property type="match status" value="1"/>
</dbReference>
<dbReference type="InterPro" id="IPR000868">
    <property type="entry name" value="Isochorismatase-like_dom"/>
</dbReference>
<evidence type="ECO:0000313" key="4">
    <source>
        <dbReference type="EMBL" id="TDK59836.1"/>
    </source>
</evidence>
<dbReference type="SUPFAM" id="SSF52499">
    <property type="entry name" value="Isochorismatase-like hydrolases"/>
    <property type="match status" value="1"/>
</dbReference>